<dbReference type="PANTHER" id="PTHR10000:SF53">
    <property type="entry name" value="5-AMINO-6-(5-PHOSPHO-D-RIBITYLAMINO)URACIL PHOSPHATASE YBJI-RELATED"/>
    <property type="match status" value="1"/>
</dbReference>
<dbReference type="SFLD" id="SFLDS00003">
    <property type="entry name" value="Haloacid_Dehalogenase"/>
    <property type="match status" value="1"/>
</dbReference>
<comment type="caution">
    <text evidence="1">The sequence shown here is derived from an EMBL/GenBank/DDBJ whole genome shotgun (WGS) entry which is preliminary data.</text>
</comment>
<dbReference type="Pfam" id="PF08282">
    <property type="entry name" value="Hydrolase_3"/>
    <property type="match status" value="1"/>
</dbReference>
<dbReference type="EMBL" id="JAUSUR010000003">
    <property type="protein sequence ID" value="MDQ0361252.1"/>
    <property type="molecule type" value="Genomic_DNA"/>
</dbReference>
<name>A0ABU0E2Y7_9FIRM</name>
<proteinExistence type="predicted"/>
<dbReference type="Gene3D" id="3.30.1240.10">
    <property type="match status" value="1"/>
</dbReference>
<gene>
    <name evidence="1" type="ORF">J2S15_001999</name>
</gene>
<dbReference type="Gene3D" id="3.40.50.1000">
    <property type="entry name" value="HAD superfamily/HAD-like"/>
    <property type="match status" value="1"/>
</dbReference>
<evidence type="ECO:0000313" key="2">
    <source>
        <dbReference type="Proteomes" id="UP001230220"/>
    </source>
</evidence>
<dbReference type="SUPFAM" id="SSF56784">
    <property type="entry name" value="HAD-like"/>
    <property type="match status" value="1"/>
</dbReference>
<protein>
    <submittedName>
        <fullName evidence="1">Cof subfamily protein (Haloacid dehalogenase superfamily)</fullName>
    </submittedName>
</protein>
<keyword evidence="2" id="KW-1185">Reference proteome</keyword>
<dbReference type="RefSeq" id="WP_307407816.1">
    <property type="nucleotide sequence ID" value="NZ_JAUSUR010000003.1"/>
</dbReference>
<dbReference type="Proteomes" id="UP001230220">
    <property type="component" value="Unassembled WGS sequence"/>
</dbReference>
<sequence length="263" mass="29879">MIKLVFMDMDGTLLKDNKEMPKNTKQVLKAIMDKGVVCGIATGRSLASLYRDFDGIAKELAYIAENGTIAVYEDKYLYAQEMSKEYVHKILHIVDKIDNVLPIAACVNHTYSLTCDEKIKEYLRQYYPTIETVDSLYDVKDEIVKLTLYNSDNNAEGRVALFDNLKDDINISISGVEWIDFSSKGANKGRGIKAFQEKFNISKEETMAFGDYMNDYEMLQSVGESYAMGNAYPKIKEISKHVIGTNEEEAVIQTLMKEFDVKL</sequence>
<dbReference type="NCBIfam" id="TIGR00099">
    <property type="entry name" value="Cof-subfamily"/>
    <property type="match status" value="1"/>
</dbReference>
<dbReference type="InterPro" id="IPR023214">
    <property type="entry name" value="HAD_sf"/>
</dbReference>
<reference evidence="1 2" key="1">
    <citation type="submission" date="2023-07" db="EMBL/GenBank/DDBJ databases">
        <title>Genomic Encyclopedia of Type Strains, Phase IV (KMG-IV): sequencing the most valuable type-strain genomes for metagenomic binning, comparative biology and taxonomic classification.</title>
        <authorList>
            <person name="Goeker M."/>
        </authorList>
    </citation>
    <scope>NUCLEOTIDE SEQUENCE [LARGE SCALE GENOMIC DNA]</scope>
    <source>
        <strain evidence="1 2">DSM 16784</strain>
    </source>
</reference>
<accession>A0ABU0E2Y7</accession>
<dbReference type="InterPro" id="IPR006379">
    <property type="entry name" value="HAD-SF_hydro_IIB"/>
</dbReference>
<dbReference type="PANTHER" id="PTHR10000">
    <property type="entry name" value="PHOSPHOSERINE PHOSPHATASE"/>
    <property type="match status" value="1"/>
</dbReference>
<dbReference type="InterPro" id="IPR036412">
    <property type="entry name" value="HAD-like_sf"/>
</dbReference>
<evidence type="ECO:0000313" key="1">
    <source>
        <dbReference type="EMBL" id="MDQ0361252.1"/>
    </source>
</evidence>
<dbReference type="InterPro" id="IPR000150">
    <property type="entry name" value="Cof"/>
</dbReference>
<dbReference type="NCBIfam" id="TIGR01484">
    <property type="entry name" value="HAD-SF-IIB"/>
    <property type="match status" value="1"/>
</dbReference>
<organism evidence="1 2">
    <name type="scientific">Breznakia pachnodae</name>
    <dbReference type="NCBI Taxonomy" id="265178"/>
    <lineage>
        <taxon>Bacteria</taxon>
        <taxon>Bacillati</taxon>
        <taxon>Bacillota</taxon>
        <taxon>Erysipelotrichia</taxon>
        <taxon>Erysipelotrichales</taxon>
        <taxon>Erysipelotrichaceae</taxon>
        <taxon>Breznakia</taxon>
    </lineage>
</organism>
<dbReference type="SFLD" id="SFLDG01140">
    <property type="entry name" value="C2.B:_Phosphomannomutase_and_P"/>
    <property type="match status" value="1"/>
</dbReference>